<comment type="function">
    <text evidence="11">Responsible for the deacetylation of lysine residues on the N-terminal part of the core histones (H2A, H2B, H3 and H4). Histone deacetylation gives a tag for epigenetic repression and plays an important role in transcriptional regulation, cell cycle progression and developmental events.</text>
</comment>
<dbReference type="PANTHER" id="PTHR10625">
    <property type="entry name" value="HISTONE DEACETYLASE HDAC1-RELATED"/>
    <property type="match status" value="1"/>
</dbReference>
<dbReference type="GO" id="GO:0000118">
    <property type="term" value="C:histone deacetylase complex"/>
    <property type="evidence" value="ECO:0007669"/>
    <property type="project" value="TreeGrafter"/>
</dbReference>
<dbReference type="FunFam" id="3.40.800.20:FF:000005">
    <property type="entry name" value="histone deacetylase 6"/>
    <property type="match status" value="1"/>
</dbReference>
<evidence type="ECO:0000313" key="15">
    <source>
        <dbReference type="EMBL" id="PGH05703.1"/>
    </source>
</evidence>
<keyword evidence="8 11" id="KW-0804">Transcription</keyword>
<comment type="similarity">
    <text evidence="2 11">Belongs to the histone deacetylase family. HD type 2 subfamily.</text>
</comment>
<evidence type="ECO:0000256" key="3">
    <source>
        <dbReference type="ARBA" id="ARBA00012111"/>
    </source>
</evidence>
<dbReference type="SUPFAM" id="SSF52768">
    <property type="entry name" value="Arginase/deacetylase"/>
    <property type="match status" value="1"/>
</dbReference>
<feature type="domain" description="Histone deacetylase" evidence="13">
    <location>
        <begin position="169"/>
        <end position="480"/>
    </location>
</feature>
<dbReference type="PRINTS" id="PR01270">
    <property type="entry name" value="HDASUPER"/>
</dbReference>
<evidence type="ECO:0000256" key="10">
    <source>
        <dbReference type="ARBA" id="ARBA00048287"/>
    </source>
</evidence>
<name>A0A2B7XAA3_9EURO</name>
<evidence type="ECO:0000256" key="11">
    <source>
        <dbReference type="PIRNR" id="PIRNR037919"/>
    </source>
</evidence>
<keyword evidence="7 11" id="KW-0805">Transcription regulation</keyword>
<dbReference type="Proteomes" id="UP000223968">
    <property type="component" value="Unassembled WGS sequence"/>
</dbReference>
<evidence type="ECO:0000256" key="8">
    <source>
        <dbReference type="ARBA" id="ARBA00023163"/>
    </source>
</evidence>
<dbReference type="OrthoDB" id="424012at2759"/>
<dbReference type="EMBL" id="PDNB01000123">
    <property type="protein sequence ID" value="PGH05703.1"/>
    <property type="molecule type" value="Genomic_DNA"/>
</dbReference>
<keyword evidence="5 11" id="KW-0378">Hydrolase</keyword>
<feature type="region of interest" description="Disordered" evidence="12">
    <location>
        <begin position="88"/>
        <end position="139"/>
    </location>
</feature>
<dbReference type="ESTHER" id="9euro-a0a2b7xaa3">
    <property type="family name" value="Arb2_domain"/>
</dbReference>
<dbReference type="PANTHER" id="PTHR10625:SF5">
    <property type="entry name" value="HISTONE DEACETYLASE"/>
    <property type="match status" value="1"/>
</dbReference>
<evidence type="ECO:0000313" key="16">
    <source>
        <dbReference type="Proteomes" id="UP000223968"/>
    </source>
</evidence>
<comment type="subcellular location">
    <subcellularLocation>
        <location evidence="1 11">Nucleus</location>
    </subcellularLocation>
</comment>
<feature type="domain" description="Arb2-like" evidence="14">
    <location>
        <begin position="528"/>
        <end position="785"/>
    </location>
</feature>
<proteinExistence type="inferred from homology"/>
<evidence type="ECO:0000256" key="6">
    <source>
        <dbReference type="ARBA" id="ARBA00022853"/>
    </source>
</evidence>
<keyword evidence="4 11" id="KW-0678">Repressor</keyword>
<feature type="compositionally biased region" description="Acidic residues" evidence="12">
    <location>
        <begin position="118"/>
        <end position="130"/>
    </location>
</feature>
<evidence type="ECO:0000256" key="7">
    <source>
        <dbReference type="ARBA" id="ARBA00023015"/>
    </source>
</evidence>
<evidence type="ECO:0000256" key="2">
    <source>
        <dbReference type="ARBA" id="ARBA00007738"/>
    </source>
</evidence>
<keyword evidence="6 11" id="KW-0156">Chromatin regulator</keyword>
<dbReference type="InterPro" id="IPR000286">
    <property type="entry name" value="HDACs"/>
</dbReference>
<gene>
    <name evidence="15" type="ORF">AJ79_06719</name>
</gene>
<feature type="compositionally biased region" description="Low complexity" evidence="12">
    <location>
        <begin position="55"/>
        <end position="66"/>
    </location>
</feature>
<dbReference type="PIRSF" id="PIRSF037919">
    <property type="entry name" value="HDAC_II_yeast"/>
    <property type="match status" value="1"/>
</dbReference>
<dbReference type="InterPro" id="IPR037138">
    <property type="entry name" value="His_deacetylse_dom_sf"/>
</dbReference>
<dbReference type="Pfam" id="PF09757">
    <property type="entry name" value="Arb2-like"/>
    <property type="match status" value="1"/>
</dbReference>
<accession>A0A2B7XAA3</accession>
<feature type="region of interest" description="Disordered" evidence="12">
    <location>
        <begin position="1"/>
        <end position="66"/>
    </location>
</feature>
<dbReference type="InterPro" id="IPR023801">
    <property type="entry name" value="His_deacetylse_dom"/>
</dbReference>
<dbReference type="AlphaFoldDB" id="A0A2B7XAA3"/>
<dbReference type="InterPro" id="IPR017321">
    <property type="entry name" value="Hist_deAcase_II_yeast"/>
</dbReference>
<organism evidence="15 16">
    <name type="scientific">Helicocarpus griseus UAMH5409</name>
    <dbReference type="NCBI Taxonomy" id="1447875"/>
    <lineage>
        <taxon>Eukaryota</taxon>
        <taxon>Fungi</taxon>
        <taxon>Dikarya</taxon>
        <taxon>Ascomycota</taxon>
        <taxon>Pezizomycotina</taxon>
        <taxon>Eurotiomycetes</taxon>
        <taxon>Eurotiomycetidae</taxon>
        <taxon>Onygenales</taxon>
        <taxon>Ajellomycetaceae</taxon>
        <taxon>Helicocarpus</taxon>
    </lineage>
</organism>
<feature type="compositionally biased region" description="Basic and acidic residues" evidence="12">
    <location>
        <begin position="105"/>
        <end position="117"/>
    </location>
</feature>
<keyword evidence="16" id="KW-1185">Reference proteome</keyword>
<evidence type="ECO:0000259" key="14">
    <source>
        <dbReference type="Pfam" id="PF09757"/>
    </source>
</evidence>
<comment type="caution">
    <text evidence="15">The sequence shown here is derived from an EMBL/GenBank/DDBJ whole genome shotgun (WGS) entry which is preliminary data.</text>
</comment>
<dbReference type="GO" id="GO:0031078">
    <property type="term" value="F:histone H3K14 deacetylase activity, hydrolytic mechanism"/>
    <property type="evidence" value="ECO:0007669"/>
    <property type="project" value="UniProtKB-UniRule"/>
</dbReference>
<evidence type="ECO:0000256" key="12">
    <source>
        <dbReference type="SAM" id="MobiDB-lite"/>
    </source>
</evidence>
<dbReference type="Pfam" id="PF00850">
    <property type="entry name" value="Hist_deacetyl"/>
    <property type="match status" value="1"/>
</dbReference>
<keyword evidence="9 11" id="KW-0539">Nucleus</keyword>
<feature type="compositionally biased region" description="Acidic residues" evidence="12">
    <location>
        <begin position="1"/>
        <end position="10"/>
    </location>
</feature>
<reference evidence="15 16" key="1">
    <citation type="submission" date="2017-10" db="EMBL/GenBank/DDBJ databases">
        <title>Comparative genomics in systemic dimorphic fungi from Ajellomycetaceae.</title>
        <authorList>
            <person name="Munoz J.F."/>
            <person name="Mcewen J.G."/>
            <person name="Clay O.K."/>
            <person name="Cuomo C.A."/>
        </authorList>
    </citation>
    <scope>NUCLEOTIDE SEQUENCE [LARGE SCALE GENOMIC DNA]</scope>
    <source>
        <strain evidence="15 16">UAMH5409</strain>
    </source>
</reference>
<protein>
    <recommendedName>
        <fullName evidence="3 11">Histone deacetylase</fullName>
        <ecNumber evidence="3 11">3.5.1.98</ecNumber>
    </recommendedName>
</protein>
<evidence type="ECO:0000259" key="13">
    <source>
        <dbReference type="Pfam" id="PF00850"/>
    </source>
</evidence>
<dbReference type="Gene3D" id="3.40.800.20">
    <property type="entry name" value="Histone deacetylase domain"/>
    <property type="match status" value="1"/>
</dbReference>
<evidence type="ECO:0000256" key="4">
    <source>
        <dbReference type="ARBA" id="ARBA00022491"/>
    </source>
</evidence>
<dbReference type="GO" id="GO:0040029">
    <property type="term" value="P:epigenetic regulation of gene expression"/>
    <property type="evidence" value="ECO:0007669"/>
    <property type="project" value="TreeGrafter"/>
</dbReference>
<comment type="catalytic activity">
    <reaction evidence="10 11">
        <text>N(6)-acetyl-L-lysyl-[histone] + H2O = L-lysyl-[histone] + acetate</text>
        <dbReference type="Rhea" id="RHEA:58196"/>
        <dbReference type="Rhea" id="RHEA-COMP:9845"/>
        <dbReference type="Rhea" id="RHEA-COMP:11338"/>
        <dbReference type="ChEBI" id="CHEBI:15377"/>
        <dbReference type="ChEBI" id="CHEBI:29969"/>
        <dbReference type="ChEBI" id="CHEBI:30089"/>
        <dbReference type="ChEBI" id="CHEBI:61930"/>
        <dbReference type="EC" id="3.5.1.98"/>
    </reaction>
</comment>
<dbReference type="STRING" id="1447875.A0A2B7XAA3"/>
<dbReference type="InterPro" id="IPR019154">
    <property type="entry name" value="Arb2-like_domain"/>
</dbReference>
<evidence type="ECO:0000256" key="1">
    <source>
        <dbReference type="ARBA" id="ARBA00004123"/>
    </source>
</evidence>
<evidence type="ECO:0000256" key="9">
    <source>
        <dbReference type="ARBA" id="ARBA00023242"/>
    </source>
</evidence>
<dbReference type="InterPro" id="IPR023696">
    <property type="entry name" value="Ureohydrolase_dom_sf"/>
</dbReference>
<evidence type="ECO:0000256" key="5">
    <source>
        <dbReference type="ARBA" id="ARBA00022801"/>
    </source>
</evidence>
<sequence length="788" mass="87269">MSNMEEDEDVVMSGMAPPTVIPVGAGRPLNENGSGSGTGSPEKAPSPLNLNGSTSSAAASAPAAPAALPVQAPSLIESFREKFAAPTDPLKAVNAPQDHATTATPEKKSPDYPKSEPEFDDSLVEDDSDWPNDTAEETRGLPLASLSTGLCYDIRMRYHCEVKPTLDVHPEDPRRIYYIYKELCKAGLVDDPGSAKPLVAQPLQRIAARDATEEEISLVHDAEHFAFVKRTKDLSDEDLIALEHTRDSIYFNSLTFTSSILSCGGAIETCKAVVDRQVKNAIAVIRPPGHHAEHNKTMGFCLFNNVCVAARVCQREFGEKCRKILILDWDVHHAGNGIQKAFYDDPNVLYISLHVYRDGSFYPGGDEGNWDHCGEGHGVGKNINIPWPTQGMGDGDYMYAFQEVVMPIAYEFDPDLVIISAGFDAAVGDELGGCFVTPPCYAHMTRMLMNLAGGKVAVCLEGGYNFRSISKSALAVTRTLMGEPPDRLGAASASRPAVHTVKRVAQIQAAYWKCMYPKGPLGTFQGNRVHDIIRQFQAKQLYDDCKLTNLYIYRDTLSRSFENQVLASQNYDKENPLLVIFHDPPELMGIPHPVTNALEPHNCWLADVVKDYVEWAVKNGYGVIDVNVPKHITSTETTGAYQEDDRTRTQMSDQLATYLWENYIEPNDATSIFFLGVGNAYFGLANLLVNMERVHQRVNGVISFVAENPVRAVSSNTTTWLSKWYKENSLVYVSHLHSVWAGPENSRKLSKRYGRLKKSPNRGLNEMLAAHREEVFAWIAERVEEEEE</sequence>
<dbReference type="EC" id="3.5.1.98" evidence="3 11"/>